<evidence type="ECO:0000313" key="3">
    <source>
        <dbReference type="EMBL" id="GKV21410.1"/>
    </source>
</evidence>
<dbReference type="Pfam" id="PF05617">
    <property type="entry name" value="Prolamin_like"/>
    <property type="match status" value="1"/>
</dbReference>
<keyword evidence="1" id="KW-0732">Signal</keyword>
<dbReference type="PANTHER" id="PTHR31951:SF22">
    <property type="entry name" value="ECA1 GAMETOGENESIS RELATED FAMILY"/>
    <property type="match status" value="1"/>
</dbReference>
<reference evidence="3 4" key="1">
    <citation type="journal article" date="2021" name="Commun. Biol.">
        <title>The genome of Shorea leprosula (Dipterocarpaceae) highlights the ecological relevance of drought in aseasonal tropical rainforests.</title>
        <authorList>
            <person name="Ng K.K.S."/>
            <person name="Kobayashi M.J."/>
            <person name="Fawcett J.A."/>
            <person name="Hatakeyama M."/>
            <person name="Paape T."/>
            <person name="Ng C.H."/>
            <person name="Ang C.C."/>
            <person name="Tnah L.H."/>
            <person name="Lee C.T."/>
            <person name="Nishiyama T."/>
            <person name="Sese J."/>
            <person name="O'Brien M.J."/>
            <person name="Copetti D."/>
            <person name="Mohd Noor M.I."/>
            <person name="Ong R.C."/>
            <person name="Putra M."/>
            <person name="Sireger I.Z."/>
            <person name="Indrioko S."/>
            <person name="Kosugi Y."/>
            <person name="Izuno A."/>
            <person name="Isagi Y."/>
            <person name="Lee S.L."/>
            <person name="Shimizu K.K."/>
        </authorList>
    </citation>
    <scope>NUCLEOTIDE SEQUENCE [LARGE SCALE GENOMIC DNA]</scope>
    <source>
        <strain evidence="3">214</strain>
    </source>
</reference>
<organism evidence="3 4">
    <name type="scientific">Rubroshorea leprosula</name>
    <dbReference type="NCBI Taxonomy" id="152421"/>
    <lineage>
        <taxon>Eukaryota</taxon>
        <taxon>Viridiplantae</taxon>
        <taxon>Streptophyta</taxon>
        <taxon>Embryophyta</taxon>
        <taxon>Tracheophyta</taxon>
        <taxon>Spermatophyta</taxon>
        <taxon>Magnoliopsida</taxon>
        <taxon>eudicotyledons</taxon>
        <taxon>Gunneridae</taxon>
        <taxon>Pentapetalae</taxon>
        <taxon>rosids</taxon>
        <taxon>malvids</taxon>
        <taxon>Malvales</taxon>
        <taxon>Dipterocarpaceae</taxon>
        <taxon>Rubroshorea</taxon>
    </lineage>
</organism>
<dbReference type="AlphaFoldDB" id="A0AAV5K953"/>
<feature type="domain" description="Prolamin-like" evidence="2">
    <location>
        <begin position="22"/>
        <end position="91"/>
    </location>
</feature>
<evidence type="ECO:0000313" key="4">
    <source>
        <dbReference type="Proteomes" id="UP001054252"/>
    </source>
</evidence>
<dbReference type="PANTHER" id="PTHR31951">
    <property type="entry name" value="BIFUNCTIONAL INHIBITOR/LIPID-TRANSFER PROTEIN/SEED STORAGE 2S ALBUMIN SUPERFAMILY PROTEIN-RELATED"/>
    <property type="match status" value="1"/>
</dbReference>
<accession>A0AAV5K953</accession>
<protein>
    <recommendedName>
        <fullName evidence="2">Prolamin-like domain-containing protein</fullName>
    </recommendedName>
</protein>
<dbReference type="Proteomes" id="UP001054252">
    <property type="component" value="Unassembled WGS sequence"/>
</dbReference>
<dbReference type="InterPro" id="IPR008502">
    <property type="entry name" value="Prolamin-like"/>
</dbReference>
<evidence type="ECO:0000256" key="1">
    <source>
        <dbReference type="ARBA" id="ARBA00022729"/>
    </source>
</evidence>
<gene>
    <name evidence="3" type="ORF">SLEP1_g31392</name>
</gene>
<evidence type="ECO:0000259" key="2">
    <source>
        <dbReference type="Pfam" id="PF05617"/>
    </source>
</evidence>
<sequence>MVSGVVMARDDAENDLIKKLGCESKMHVKCVNQVFSSIFEVGTVTDSCCYELAKSGPLCHFALADRTLQTEYKTSNASKILVKSTHVWSRCLAHSHHNLVEN</sequence>
<comment type="caution">
    <text evidence="3">The sequence shown here is derived from an EMBL/GenBank/DDBJ whole genome shotgun (WGS) entry which is preliminary data.</text>
</comment>
<keyword evidence="4" id="KW-1185">Reference proteome</keyword>
<name>A0AAV5K953_9ROSI</name>
<proteinExistence type="predicted"/>
<dbReference type="EMBL" id="BPVZ01000057">
    <property type="protein sequence ID" value="GKV21410.1"/>
    <property type="molecule type" value="Genomic_DNA"/>
</dbReference>